<comment type="caution">
    <text evidence="1">The sequence shown here is derived from an EMBL/GenBank/DDBJ whole genome shotgun (WGS) entry which is preliminary data.</text>
</comment>
<organism evidence="1">
    <name type="scientific">Serratia marcescens</name>
    <dbReference type="NCBI Taxonomy" id="615"/>
    <lineage>
        <taxon>Bacteria</taxon>
        <taxon>Pseudomonadati</taxon>
        <taxon>Pseudomonadota</taxon>
        <taxon>Gammaproteobacteria</taxon>
        <taxon>Enterobacterales</taxon>
        <taxon>Yersiniaceae</taxon>
        <taxon>Serratia</taxon>
    </lineage>
</organism>
<dbReference type="RefSeq" id="WP_212563395.1">
    <property type="nucleotide sequence ID" value="NZ_SPSG02000076.1"/>
</dbReference>
<proteinExistence type="predicted"/>
<evidence type="ECO:0000313" key="1">
    <source>
        <dbReference type="EMBL" id="TFU69819.1"/>
    </source>
</evidence>
<accession>A0A9X8VER1</accession>
<sequence length="108" mass="12190">MTTIEMIKNLAQRNSVVASADVLAVFEELEVKDKHIAELEAQVKVWESAATKHLARAEEAEKRLATPVRLPRTLWYEHDELPQEIPVLEKENVVAAIRTAGFKVEGDE</sequence>
<gene>
    <name evidence="1" type="ORF">E0L31_22170</name>
</gene>
<protein>
    <submittedName>
        <fullName evidence="1">Uncharacterized protein</fullName>
    </submittedName>
</protein>
<reference evidence="1" key="1">
    <citation type="submission" date="2019-03" db="EMBL/GenBank/DDBJ databases">
        <title>Serratia marcescens strain N2 draft genome.</title>
        <authorList>
            <person name="Yassin A."/>
            <person name="El-Kenawy N."/>
            <person name="Youssef N.H."/>
        </authorList>
    </citation>
    <scope>NUCLEOTIDE SEQUENCE [LARGE SCALE GENOMIC DNA]</scope>
    <source>
        <strain evidence="1">N2</strain>
    </source>
</reference>
<dbReference type="AlphaFoldDB" id="A0A9X8VER1"/>
<name>A0A9X8VER1_SERMA</name>
<dbReference type="EMBL" id="SPSG01002968">
    <property type="protein sequence ID" value="TFU69819.1"/>
    <property type="molecule type" value="Genomic_DNA"/>
</dbReference>